<dbReference type="Proteomes" id="UP000438429">
    <property type="component" value="Unassembled WGS sequence"/>
</dbReference>
<evidence type="ECO:0000313" key="3">
    <source>
        <dbReference type="Proteomes" id="UP000438429"/>
    </source>
</evidence>
<name>A0A6A4SVL4_SCOMX</name>
<organism evidence="2 3">
    <name type="scientific">Scophthalmus maximus</name>
    <name type="common">Turbot</name>
    <name type="synonym">Psetta maxima</name>
    <dbReference type="NCBI Taxonomy" id="52904"/>
    <lineage>
        <taxon>Eukaryota</taxon>
        <taxon>Metazoa</taxon>
        <taxon>Chordata</taxon>
        <taxon>Craniata</taxon>
        <taxon>Vertebrata</taxon>
        <taxon>Euteleostomi</taxon>
        <taxon>Actinopterygii</taxon>
        <taxon>Neopterygii</taxon>
        <taxon>Teleostei</taxon>
        <taxon>Neoteleostei</taxon>
        <taxon>Acanthomorphata</taxon>
        <taxon>Carangaria</taxon>
        <taxon>Pleuronectiformes</taxon>
        <taxon>Pleuronectoidei</taxon>
        <taxon>Scophthalmidae</taxon>
        <taxon>Scophthalmus</taxon>
    </lineage>
</organism>
<gene>
    <name evidence="2" type="ORF">F2P81_012021</name>
</gene>
<evidence type="ECO:0000313" key="2">
    <source>
        <dbReference type="EMBL" id="KAF0036709.1"/>
    </source>
</evidence>
<comment type="caution">
    <text evidence="2">The sequence shown here is derived from an EMBL/GenBank/DDBJ whole genome shotgun (WGS) entry which is preliminary data.</text>
</comment>
<proteinExistence type="predicted"/>
<feature type="compositionally biased region" description="Basic residues" evidence="1">
    <location>
        <begin position="43"/>
        <end position="56"/>
    </location>
</feature>
<evidence type="ECO:0000256" key="1">
    <source>
        <dbReference type="SAM" id="MobiDB-lite"/>
    </source>
</evidence>
<accession>A0A6A4SVL4</accession>
<reference evidence="2 3" key="1">
    <citation type="submission" date="2019-06" db="EMBL/GenBank/DDBJ databases">
        <title>Draft genomes of female and male turbot (Scophthalmus maximus).</title>
        <authorList>
            <person name="Xu H."/>
            <person name="Xu X.-W."/>
            <person name="Shao C."/>
            <person name="Chen S."/>
        </authorList>
    </citation>
    <scope>NUCLEOTIDE SEQUENCE [LARGE SCALE GENOMIC DNA]</scope>
    <source>
        <strain evidence="2">Ysfricsl-2016a</strain>
        <tissue evidence="2">Blood</tissue>
    </source>
</reference>
<protein>
    <submittedName>
        <fullName evidence="2">Uncharacterized protein</fullName>
    </submittedName>
</protein>
<feature type="compositionally biased region" description="Basic and acidic residues" evidence="1">
    <location>
        <begin position="64"/>
        <end position="73"/>
    </location>
</feature>
<dbReference type="EMBL" id="VEVO01000010">
    <property type="protein sequence ID" value="KAF0036709.1"/>
    <property type="molecule type" value="Genomic_DNA"/>
</dbReference>
<sequence length="73" mass="8416">MEIEQTEAEFFFVFGAANTETDPRASVPARAVPTLERVDVKKIPPKNRPRLRKWQRRSTSYDENNGRAHADES</sequence>
<dbReference type="AlphaFoldDB" id="A0A6A4SVL4"/>
<feature type="region of interest" description="Disordered" evidence="1">
    <location>
        <begin position="41"/>
        <end position="73"/>
    </location>
</feature>